<dbReference type="RefSeq" id="WP_091507675.1">
    <property type="nucleotide sequence ID" value="NZ_FOLE01000001.1"/>
</dbReference>
<evidence type="ECO:0000313" key="1">
    <source>
        <dbReference type="EMBL" id="SFB86332.1"/>
    </source>
</evidence>
<reference evidence="1 2" key="1">
    <citation type="submission" date="2016-10" db="EMBL/GenBank/DDBJ databases">
        <authorList>
            <person name="de Groot N.N."/>
        </authorList>
    </citation>
    <scope>NUCLEOTIDE SEQUENCE [LARGE SCALE GENOMIC DNA]</scope>
    <source>
        <strain evidence="1 2">DSM 6793</strain>
    </source>
</reference>
<dbReference type="EMBL" id="FOLE01000001">
    <property type="protein sequence ID" value="SFB86332.1"/>
    <property type="molecule type" value="Genomic_DNA"/>
</dbReference>
<accession>A0A1I1EI96</accession>
<dbReference type="STRING" id="927664.SAMN05421780_101802"/>
<dbReference type="AlphaFoldDB" id="A0A1I1EI96"/>
<dbReference type="Proteomes" id="UP000199514">
    <property type="component" value="Unassembled WGS sequence"/>
</dbReference>
<dbReference type="OrthoDB" id="2664633at2"/>
<sequence length="131" mass="14334">MAGYFYNQLTTTATGLGTELALQVMPTKKIGVVARAVGKRLGIANPFKGKTFSQIDQIFKAKGFTTKGVGPLTGKGSYFSPNGTRYYLDKGGMYKKGFEGPHVDIWYNGHPSFEKVKIILDGSPKMYTPIK</sequence>
<evidence type="ECO:0000313" key="2">
    <source>
        <dbReference type="Proteomes" id="UP000199514"/>
    </source>
</evidence>
<name>A0A1I1EI96_9BACT</name>
<proteinExistence type="predicted"/>
<gene>
    <name evidence="1" type="ORF">SAMN05421780_101802</name>
</gene>
<protein>
    <submittedName>
        <fullName evidence="1">Uncharacterized protein</fullName>
    </submittedName>
</protein>
<organism evidence="1 2">
    <name type="scientific">Flexibacter flexilis DSM 6793</name>
    <dbReference type="NCBI Taxonomy" id="927664"/>
    <lineage>
        <taxon>Bacteria</taxon>
        <taxon>Pseudomonadati</taxon>
        <taxon>Bacteroidota</taxon>
        <taxon>Cytophagia</taxon>
        <taxon>Cytophagales</taxon>
        <taxon>Flexibacteraceae</taxon>
        <taxon>Flexibacter</taxon>
    </lineage>
</organism>
<keyword evidence="2" id="KW-1185">Reference proteome</keyword>